<dbReference type="InterPro" id="IPR002048">
    <property type="entry name" value="EF_hand_dom"/>
</dbReference>
<proteinExistence type="predicted"/>
<evidence type="ECO:0000256" key="2">
    <source>
        <dbReference type="SAM" id="MobiDB-lite"/>
    </source>
</evidence>
<keyword evidence="3" id="KW-0812">Transmembrane</keyword>
<dbReference type="SUPFAM" id="SSF47473">
    <property type="entry name" value="EF-hand"/>
    <property type="match status" value="1"/>
</dbReference>
<dbReference type="AlphaFoldDB" id="A0A7S2XG22"/>
<feature type="region of interest" description="Disordered" evidence="2">
    <location>
        <begin position="70"/>
        <end position="96"/>
    </location>
</feature>
<dbReference type="PROSITE" id="PS00018">
    <property type="entry name" value="EF_HAND_1"/>
    <property type="match status" value="1"/>
</dbReference>
<feature type="domain" description="EF-hand" evidence="4">
    <location>
        <begin position="124"/>
        <end position="159"/>
    </location>
</feature>
<evidence type="ECO:0000256" key="1">
    <source>
        <dbReference type="ARBA" id="ARBA00022837"/>
    </source>
</evidence>
<feature type="region of interest" description="Disordered" evidence="2">
    <location>
        <begin position="195"/>
        <end position="214"/>
    </location>
</feature>
<dbReference type="InterPro" id="IPR018247">
    <property type="entry name" value="EF_Hand_1_Ca_BS"/>
</dbReference>
<reference evidence="5" key="1">
    <citation type="submission" date="2021-01" db="EMBL/GenBank/DDBJ databases">
        <authorList>
            <person name="Corre E."/>
            <person name="Pelletier E."/>
            <person name="Niang G."/>
            <person name="Scheremetjew M."/>
            <person name="Finn R."/>
            <person name="Kale V."/>
            <person name="Holt S."/>
            <person name="Cochrane G."/>
            <person name="Meng A."/>
            <person name="Brown T."/>
            <person name="Cohen L."/>
        </authorList>
    </citation>
    <scope>NUCLEOTIDE SEQUENCE</scope>
    <source>
        <strain evidence="5">CCMP622</strain>
    </source>
</reference>
<feature type="transmembrane region" description="Helical" evidence="3">
    <location>
        <begin position="25"/>
        <end position="48"/>
    </location>
</feature>
<dbReference type="GO" id="GO:0005509">
    <property type="term" value="F:calcium ion binding"/>
    <property type="evidence" value="ECO:0007669"/>
    <property type="project" value="InterPro"/>
</dbReference>
<dbReference type="EMBL" id="HBHP01029307">
    <property type="protein sequence ID" value="CAD9774092.1"/>
    <property type="molecule type" value="Transcribed_RNA"/>
</dbReference>
<gene>
    <name evidence="5" type="ORF">LSP00402_LOCUS18084</name>
</gene>
<organism evidence="5">
    <name type="scientific">Lotharella oceanica</name>
    <dbReference type="NCBI Taxonomy" id="641309"/>
    <lineage>
        <taxon>Eukaryota</taxon>
        <taxon>Sar</taxon>
        <taxon>Rhizaria</taxon>
        <taxon>Cercozoa</taxon>
        <taxon>Chlorarachniophyceae</taxon>
        <taxon>Lotharella</taxon>
    </lineage>
</organism>
<evidence type="ECO:0000256" key="3">
    <source>
        <dbReference type="SAM" id="Phobius"/>
    </source>
</evidence>
<name>A0A7S2XG22_9EUKA</name>
<feature type="compositionally biased region" description="Acidic residues" evidence="2">
    <location>
        <begin position="84"/>
        <end position="96"/>
    </location>
</feature>
<accession>A0A7S2XG22</accession>
<evidence type="ECO:0000313" key="5">
    <source>
        <dbReference type="EMBL" id="CAD9774092.1"/>
    </source>
</evidence>
<dbReference type="InterPro" id="IPR011992">
    <property type="entry name" value="EF-hand-dom_pair"/>
</dbReference>
<keyword evidence="3" id="KW-0472">Membrane</keyword>
<evidence type="ECO:0000259" key="4">
    <source>
        <dbReference type="PROSITE" id="PS50222"/>
    </source>
</evidence>
<feature type="region of interest" description="Disordered" evidence="2">
    <location>
        <begin position="107"/>
        <end position="126"/>
    </location>
</feature>
<sequence length="254" mass="29306">MYLAILMLTGQGVPTGDLPWYTKMIVIATTCFSVAMFAIPSSMLTWGFEAEAIRMARSKYLKAKRKEEYIEKHQMEPPDSDSSSTDDESEGAATSDEEYLQQIVGIVPQSEQQVEETEEERKQKMEKEAKAIFDQIDENHSKKVTFDEFLKFWEMSNEVDQLPATAQTPEQPGKSSDVMPMMHATHHYFFRDAHHHPHHHHHHHRRHQNHPIQHGSQGDVLLYQLVKKLQQEQQTMAAEIKEIKTMLQAAIANL</sequence>
<protein>
    <recommendedName>
        <fullName evidence="4">EF-hand domain-containing protein</fullName>
    </recommendedName>
</protein>
<keyword evidence="1" id="KW-0106">Calcium</keyword>
<dbReference type="Gene3D" id="1.10.238.10">
    <property type="entry name" value="EF-hand"/>
    <property type="match status" value="1"/>
</dbReference>
<keyword evidence="3" id="KW-1133">Transmembrane helix</keyword>
<feature type="compositionally biased region" description="Basic residues" evidence="2">
    <location>
        <begin position="195"/>
        <end position="209"/>
    </location>
</feature>
<dbReference type="PROSITE" id="PS50222">
    <property type="entry name" value="EF_HAND_2"/>
    <property type="match status" value="1"/>
</dbReference>